<feature type="domain" description="OmpA-like" evidence="6">
    <location>
        <begin position="526"/>
        <end position="647"/>
    </location>
</feature>
<dbReference type="SUPFAM" id="SSF48452">
    <property type="entry name" value="TPR-like"/>
    <property type="match status" value="1"/>
</dbReference>
<accession>A0A4U1CM67</accession>
<keyword evidence="2 4" id="KW-0472">Membrane</keyword>
<organism evidence="7 8">
    <name type="scientific">Pedobacter frigoris</name>
    <dbReference type="NCBI Taxonomy" id="2571272"/>
    <lineage>
        <taxon>Bacteria</taxon>
        <taxon>Pseudomonadati</taxon>
        <taxon>Bacteroidota</taxon>
        <taxon>Sphingobacteriia</taxon>
        <taxon>Sphingobacteriales</taxon>
        <taxon>Sphingobacteriaceae</taxon>
        <taxon>Pedobacter</taxon>
    </lineage>
</organism>
<keyword evidence="7" id="KW-0969">Cilium</keyword>
<dbReference type="InterPro" id="IPR036737">
    <property type="entry name" value="OmpA-like_sf"/>
</dbReference>
<dbReference type="Pfam" id="PF07676">
    <property type="entry name" value="PD40"/>
    <property type="match status" value="1"/>
</dbReference>
<evidence type="ECO:0000256" key="5">
    <source>
        <dbReference type="SAM" id="SignalP"/>
    </source>
</evidence>
<dbReference type="PROSITE" id="PS51123">
    <property type="entry name" value="OMPA_2"/>
    <property type="match status" value="1"/>
</dbReference>
<evidence type="ECO:0000259" key="6">
    <source>
        <dbReference type="PROSITE" id="PS51123"/>
    </source>
</evidence>
<keyword evidence="7" id="KW-0282">Flagellum</keyword>
<dbReference type="Pfam" id="PF00691">
    <property type="entry name" value="OmpA"/>
    <property type="match status" value="1"/>
</dbReference>
<comment type="subcellular location">
    <subcellularLocation>
        <location evidence="1">Cell outer membrane</location>
    </subcellularLocation>
</comment>
<dbReference type="InterPro" id="IPR050330">
    <property type="entry name" value="Bact_OuterMem_StrucFunc"/>
</dbReference>
<dbReference type="GO" id="GO:0009279">
    <property type="term" value="C:cell outer membrane"/>
    <property type="evidence" value="ECO:0007669"/>
    <property type="project" value="UniProtKB-SubCell"/>
</dbReference>
<dbReference type="RefSeq" id="WP_136833946.1">
    <property type="nucleotide sequence ID" value="NZ_SWBQ01000001.1"/>
</dbReference>
<protein>
    <submittedName>
        <fullName evidence="7">Flagellar motor protein MotB</fullName>
    </submittedName>
</protein>
<keyword evidence="3" id="KW-0998">Cell outer membrane</keyword>
<dbReference type="SUPFAM" id="SSF49478">
    <property type="entry name" value="Cna protein B-type domain"/>
    <property type="match status" value="1"/>
</dbReference>
<dbReference type="AlphaFoldDB" id="A0A4U1CM67"/>
<dbReference type="Gene3D" id="2.60.40.1120">
    <property type="entry name" value="Carboxypeptidase-like, regulatory domain"/>
    <property type="match status" value="1"/>
</dbReference>
<proteinExistence type="predicted"/>
<gene>
    <name evidence="7" type="ORF">FA047_00025</name>
</gene>
<dbReference type="OrthoDB" id="9809364at2"/>
<keyword evidence="7" id="KW-0966">Cell projection</keyword>
<dbReference type="PRINTS" id="PR01021">
    <property type="entry name" value="OMPADOMAIN"/>
</dbReference>
<name>A0A4U1CM67_9SPHI</name>
<dbReference type="InterPro" id="IPR006664">
    <property type="entry name" value="OMP_bac"/>
</dbReference>
<dbReference type="SUPFAM" id="SSF103088">
    <property type="entry name" value="OmpA-like"/>
    <property type="match status" value="1"/>
</dbReference>
<dbReference type="Proteomes" id="UP000307244">
    <property type="component" value="Unassembled WGS sequence"/>
</dbReference>
<dbReference type="InterPro" id="IPR011659">
    <property type="entry name" value="WD40"/>
</dbReference>
<dbReference type="EMBL" id="SWBQ01000001">
    <property type="protein sequence ID" value="TKC08524.1"/>
    <property type="molecule type" value="Genomic_DNA"/>
</dbReference>
<dbReference type="Pfam" id="PF13620">
    <property type="entry name" value="CarboxypepD_reg"/>
    <property type="match status" value="1"/>
</dbReference>
<keyword evidence="5" id="KW-0732">Signal</keyword>
<dbReference type="InterPro" id="IPR006665">
    <property type="entry name" value="OmpA-like"/>
</dbReference>
<reference evidence="7 8" key="1">
    <citation type="submission" date="2019-04" db="EMBL/GenBank/DDBJ databases">
        <title>Pedobacter sp. RP-3-15 sp. nov., isolated from Arctic soil.</title>
        <authorList>
            <person name="Dahal R.H."/>
            <person name="Kim D.-U."/>
        </authorList>
    </citation>
    <scope>NUCLEOTIDE SEQUENCE [LARGE SCALE GENOMIC DNA]</scope>
    <source>
        <strain evidence="7 8">RP-3-15</strain>
    </source>
</reference>
<evidence type="ECO:0000256" key="4">
    <source>
        <dbReference type="PROSITE-ProRule" id="PRU00473"/>
    </source>
</evidence>
<dbReference type="Gene3D" id="1.25.40.10">
    <property type="entry name" value="Tetratricopeptide repeat domain"/>
    <property type="match status" value="1"/>
</dbReference>
<evidence type="ECO:0000313" key="8">
    <source>
        <dbReference type="Proteomes" id="UP000307244"/>
    </source>
</evidence>
<dbReference type="InterPro" id="IPR011990">
    <property type="entry name" value="TPR-like_helical_dom_sf"/>
</dbReference>
<evidence type="ECO:0000313" key="7">
    <source>
        <dbReference type="EMBL" id="TKC08524.1"/>
    </source>
</evidence>
<dbReference type="Gene3D" id="3.30.1330.60">
    <property type="entry name" value="OmpA-like domain"/>
    <property type="match status" value="1"/>
</dbReference>
<feature type="chain" id="PRO_5020512936" evidence="5">
    <location>
        <begin position="22"/>
        <end position="647"/>
    </location>
</feature>
<evidence type="ECO:0000256" key="1">
    <source>
        <dbReference type="ARBA" id="ARBA00004442"/>
    </source>
</evidence>
<evidence type="ECO:0000256" key="3">
    <source>
        <dbReference type="ARBA" id="ARBA00023237"/>
    </source>
</evidence>
<keyword evidence="8" id="KW-1185">Reference proteome</keyword>
<dbReference type="CDD" id="cd07185">
    <property type="entry name" value="OmpA_C-like"/>
    <property type="match status" value="1"/>
</dbReference>
<feature type="signal peptide" evidence="5">
    <location>
        <begin position="1"/>
        <end position="21"/>
    </location>
</feature>
<sequence length="647" mass="71994">MKRSLLISISALLLFCIPAKSQYVLNEADAQYNLYNYVRAIDLYEQAYAKKNTLHAAERLAESYSHTRNYKEAESWYAIASGMIGSKPEHVLGYAKSLVNNSKYSEAKSQFKKYIDLKKDVAPAQQALWLQSCDSAQKWMQHPVSINIQNVREMNSTFSDWGAVLNNGLVTFTSDRGVRADSQKGGGRPFLKFDSGKTPDKNVYGWTGNSYLRLYEFQNAGNTDNLALFPFDAGTSYHVGAASFTSDGKEMFFTLTRIPKDLQYGKGGMATVKVEIYSSKKAEDGKWGKPVAFKYNSPNAYSVGDPFISKDGKTLYFVSDMPGGKGGTDIYSVHRGGEGEWLMANNMSSLNTGGNERSPSADEAGDFYFSSDGLAGMGGLDVFKSAAQGSGFGKPLNQGYPVNSPQDDFAFNMYTATAGYLSSNRSEGLGSDDIYSITRQIIQAIKLEGRVYNKKTGLPLSQALVTLKNNDGQTLKVSTDESGYYSFNIDREVSYNVLAEKTNFRSADTSFVTRVSLVKDFYLVPVELNKPIRLENIYYDFDKSNIRPDAAIELDKLVKIMQENPTMWIELGSHTDSRGNDQYNQWLSQSRANSAVQYIIDHGISKNRITAKGYGESQLLNRCGNGVKCSEADHQLNRRTEFKIVKY</sequence>
<dbReference type="PANTHER" id="PTHR30329:SF21">
    <property type="entry name" value="LIPOPROTEIN YIAD-RELATED"/>
    <property type="match status" value="1"/>
</dbReference>
<evidence type="ECO:0000256" key="2">
    <source>
        <dbReference type="ARBA" id="ARBA00023136"/>
    </source>
</evidence>
<dbReference type="SUPFAM" id="SSF82171">
    <property type="entry name" value="DPP6 N-terminal domain-like"/>
    <property type="match status" value="1"/>
</dbReference>
<dbReference type="PANTHER" id="PTHR30329">
    <property type="entry name" value="STATOR ELEMENT OF FLAGELLAR MOTOR COMPLEX"/>
    <property type="match status" value="1"/>
</dbReference>
<comment type="caution">
    <text evidence="7">The sequence shown here is derived from an EMBL/GenBank/DDBJ whole genome shotgun (WGS) entry which is preliminary data.</text>
</comment>